<dbReference type="GeneID" id="115627248"/>
<dbReference type="Proteomes" id="UP000504634">
    <property type="component" value="Unplaced"/>
</dbReference>
<keyword evidence="1" id="KW-1185">Reference proteome</keyword>
<protein>
    <submittedName>
        <fullName evidence="2">Uncharacterized protein LOC115627248 isoform X2</fullName>
    </submittedName>
</protein>
<name>A0A6J2TRQ9_DROLE</name>
<proteinExistence type="predicted"/>
<evidence type="ECO:0000313" key="2">
    <source>
        <dbReference type="RefSeq" id="XP_030378734.1"/>
    </source>
</evidence>
<dbReference type="AlphaFoldDB" id="A0A6J2TRQ9"/>
<evidence type="ECO:0000313" key="1">
    <source>
        <dbReference type="Proteomes" id="UP000504634"/>
    </source>
</evidence>
<reference evidence="2" key="1">
    <citation type="submission" date="2025-08" db="UniProtKB">
        <authorList>
            <consortium name="RefSeq"/>
        </authorList>
    </citation>
    <scope>IDENTIFICATION</scope>
    <source>
        <strain evidence="2">11010-0011.00</strain>
        <tissue evidence="2">Whole body</tissue>
    </source>
</reference>
<organism evidence="1 2">
    <name type="scientific">Drosophila lebanonensis</name>
    <name type="common">Fruit fly</name>
    <name type="synonym">Scaptodrosophila lebanonensis</name>
    <dbReference type="NCBI Taxonomy" id="7225"/>
    <lineage>
        <taxon>Eukaryota</taxon>
        <taxon>Metazoa</taxon>
        <taxon>Ecdysozoa</taxon>
        <taxon>Arthropoda</taxon>
        <taxon>Hexapoda</taxon>
        <taxon>Insecta</taxon>
        <taxon>Pterygota</taxon>
        <taxon>Neoptera</taxon>
        <taxon>Endopterygota</taxon>
        <taxon>Diptera</taxon>
        <taxon>Brachycera</taxon>
        <taxon>Muscomorpha</taxon>
        <taxon>Ephydroidea</taxon>
        <taxon>Drosophilidae</taxon>
        <taxon>Scaptodrosophila</taxon>
    </lineage>
</organism>
<sequence length="295" mass="33353">MFHLDTVNAVNRETEVNPSNNVNIFSQRQQSQYHEQKLVEQFCRATHLIKIIEGAAEAFVRNYNKSRRSEDALAPIILRLDFTYTDLVTHARDLLELAIEEPLQFAEAIKYCAYGLVRAHIKAVANEPPALKTPTIDIAQLHAQWRILGLPVQRNLQFDPSQHLYRLGLALVHGILSAFSATETLVLQSIWYCGSGCMRNAIQTTSTDAPSCSNCSRPMTEYSKLRVTENYRFIAILPKACVQTPRVLNQTFRPILVRLRDFTYNCALKLGACYLITGYFSSSPACFESCTLDEA</sequence>
<gene>
    <name evidence="2" type="primary">LOC115627248</name>
</gene>
<accession>A0A6J2TRQ9</accession>
<dbReference type="RefSeq" id="XP_030378734.1">
    <property type="nucleotide sequence ID" value="XM_030522874.1"/>
</dbReference>